<name>A0ACC2XF43_9TREE</name>
<organism evidence="1 2">
    <name type="scientific">Naganishia onofrii</name>
    <dbReference type="NCBI Taxonomy" id="1851511"/>
    <lineage>
        <taxon>Eukaryota</taxon>
        <taxon>Fungi</taxon>
        <taxon>Dikarya</taxon>
        <taxon>Basidiomycota</taxon>
        <taxon>Agaricomycotina</taxon>
        <taxon>Tremellomycetes</taxon>
        <taxon>Filobasidiales</taxon>
        <taxon>Filobasidiaceae</taxon>
        <taxon>Naganishia</taxon>
    </lineage>
</organism>
<evidence type="ECO:0000313" key="1">
    <source>
        <dbReference type="EMBL" id="KAJ9122010.1"/>
    </source>
</evidence>
<comment type="caution">
    <text evidence="1">The sequence shown here is derived from an EMBL/GenBank/DDBJ whole genome shotgun (WGS) entry which is preliminary data.</text>
</comment>
<proteinExistence type="predicted"/>
<sequence length="136" mass="14779">MGYIPPGSRTEELRQNDPDLVGIKFEKVEIASDPGIILRGYLFKKDTPIPSAGANPQKAIIVYFQGESLDSPSSAISDILCLDRQRRLPTPSTSALSETTPPSAPSAIYSALSSNRPGNHRGLSPLVWSLDQFWPV</sequence>
<dbReference type="Proteomes" id="UP001234202">
    <property type="component" value="Unassembled WGS sequence"/>
</dbReference>
<reference evidence="1" key="1">
    <citation type="submission" date="2023-04" db="EMBL/GenBank/DDBJ databases">
        <title>Draft Genome sequencing of Naganishia species isolated from polar environments using Oxford Nanopore Technology.</title>
        <authorList>
            <person name="Leo P."/>
            <person name="Venkateswaran K."/>
        </authorList>
    </citation>
    <scope>NUCLEOTIDE SEQUENCE</scope>
    <source>
        <strain evidence="1">DBVPG 5303</strain>
    </source>
</reference>
<evidence type="ECO:0000313" key="2">
    <source>
        <dbReference type="Proteomes" id="UP001234202"/>
    </source>
</evidence>
<protein>
    <submittedName>
        <fullName evidence="1">Uncharacterized protein</fullName>
    </submittedName>
</protein>
<dbReference type="EMBL" id="JASBWV010000016">
    <property type="protein sequence ID" value="KAJ9122010.1"/>
    <property type="molecule type" value="Genomic_DNA"/>
</dbReference>
<accession>A0ACC2XF43</accession>
<gene>
    <name evidence="1" type="ORF">QFC24_004593</name>
</gene>
<keyword evidence="2" id="KW-1185">Reference proteome</keyword>